<name>A0A7J7K413_BUGNE</name>
<dbReference type="AlphaFoldDB" id="A0A7J7K413"/>
<reference evidence="2" key="1">
    <citation type="submission" date="2020-06" db="EMBL/GenBank/DDBJ databases">
        <title>Draft genome of Bugula neritina, a colonial animal packing powerful symbionts and potential medicines.</title>
        <authorList>
            <person name="Rayko M."/>
        </authorList>
    </citation>
    <scope>NUCLEOTIDE SEQUENCE [LARGE SCALE GENOMIC DNA]</scope>
    <source>
        <strain evidence="2">Kwan_BN1</strain>
    </source>
</reference>
<dbReference type="Proteomes" id="UP000593567">
    <property type="component" value="Unassembled WGS sequence"/>
</dbReference>
<feature type="transmembrane region" description="Helical" evidence="1">
    <location>
        <begin position="63"/>
        <end position="81"/>
    </location>
</feature>
<evidence type="ECO:0000313" key="3">
    <source>
        <dbReference type="Proteomes" id="UP000593567"/>
    </source>
</evidence>
<gene>
    <name evidence="2" type="ORF">EB796_008327</name>
</gene>
<keyword evidence="3" id="KW-1185">Reference proteome</keyword>
<sequence length="100" mass="11095">MYVSISNWSAVLMATIRLLVVTFSLKAAINICQCQKSESVYIGLIYLLCIGLQLLYYPILVGILPMAVCLVLTVMLLIQFGRAHAKAKEILIQSVIYVSN</sequence>
<feature type="transmembrane region" description="Helical" evidence="1">
    <location>
        <begin position="40"/>
        <end position="57"/>
    </location>
</feature>
<evidence type="ECO:0000256" key="1">
    <source>
        <dbReference type="SAM" id="Phobius"/>
    </source>
</evidence>
<feature type="transmembrane region" description="Helical" evidence="1">
    <location>
        <begin position="6"/>
        <end position="28"/>
    </location>
</feature>
<accession>A0A7J7K413</accession>
<evidence type="ECO:0000313" key="2">
    <source>
        <dbReference type="EMBL" id="KAF6033369.1"/>
    </source>
</evidence>
<comment type="caution">
    <text evidence="2">The sequence shown here is derived from an EMBL/GenBank/DDBJ whole genome shotgun (WGS) entry which is preliminary data.</text>
</comment>
<dbReference type="GO" id="GO:0008528">
    <property type="term" value="F:G protein-coupled peptide receptor activity"/>
    <property type="evidence" value="ECO:0007669"/>
    <property type="project" value="InterPro"/>
</dbReference>
<dbReference type="EMBL" id="VXIV02001365">
    <property type="protein sequence ID" value="KAF6033369.1"/>
    <property type="molecule type" value="Genomic_DNA"/>
</dbReference>
<keyword evidence="1" id="KW-0812">Transmembrane</keyword>
<dbReference type="InterPro" id="IPR019427">
    <property type="entry name" value="7TM_GPCR_serpentine_rcpt_Srw"/>
</dbReference>
<dbReference type="Pfam" id="PF10324">
    <property type="entry name" value="7TM_GPCR_Srw"/>
    <property type="match status" value="1"/>
</dbReference>
<keyword evidence="1" id="KW-1133">Transmembrane helix</keyword>
<organism evidence="2 3">
    <name type="scientific">Bugula neritina</name>
    <name type="common">Brown bryozoan</name>
    <name type="synonym">Sertularia neritina</name>
    <dbReference type="NCBI Taxonomy" id="10212"/>
    <lineage>
        <taxon>Eukaryota</taxon>
        <taxon>Metazoa</taxon>
        <taxon>Spiralia</taxon>
        <taxon>Lophotrochozoa</taxon>
        <taxon>Bryozoa</taxon>
        <taxon>Gymnolaemata</taxon>
        <taxon>Cheilostomatida</taxon>
        <taxon>Flustrina</taxon>
        <taxon>Buguloidea</taxon>
        <taxon>Bugulidae</taxon>
        <taxon>Bugula</taxon>
    </lineage>
</organism>
<protein>
    <submittedName>
        <fullName evidence="2">Uncharacterized protein</fullName>
    </submittedName>
</protein>
<proteinExistence type="predicted"/>
<keyword evidence="1" id="KW-0472">Membrane</keyword>